<evidence type="ECO:0000256" key="1">
    <source>
        <dbReference type="SAM" id="Phobius"/>
    </source>
</evidence>
<dbReference type="Pfam" id="PF11750">
    <property type="entry name" value="DUF3307"/>
    <property type="match status" value="1"/>
</dbReference>
<dbReference type="RefSeq" id="WP_092480058.1">
    <property type="nucleotide sequence ID" value="NZ_FOXW01000003.1"/>
</dbReference>
<dbReference type="InterPro" id="IPR021737">
    <property type="entry name" value="Phage_phiKZ_Orf197"/>
</dbReference>
<keyword evidence="1" id="KW-0812">Transmembrane</keyword>
<dbReference type="OrthoDB" id="5122730at2"/>
<dbReference type="Proteomes" id="UP000199136">
    <property type="component" value="Unassembled WGS sequence"/>
</dbReference>
<gene>
    <name evidence="2" type="ORF">SAMN04488506_1004</name>
</gene>
<feature type="transmembrane region" description="Helical" evidence="1">
    <location>
        <begin position="229"/>
        <end position="248"/>
    </location>
</feature>
<keyword evidence="1" id="KW-1133">Transmembrane helix</keyword>
<evidence type="ECO:0000313" key="2">
    <source>
        <dbReference type="EMBL" id="SFQ21525.1"/>
    </source>
</evidence>
<sequence>MIFSTLLTFFIGHLLGDFYFQSAALAVQKDHSIPRLLQHSLMYLISMVGGTLPVFGSSLILPAFLISVGHQIIDGSKFLLVQKGLLKPIQEAVIYLVDQLLHGLVIIGVTVYLMESSLSITYLPETTHFLRLLNGDITVVLSWVLILLLIVQPCSITIKKVLNHYRPRNEAVVEEDGLPNAGALIGVFERIFILLMLSANQFTAIGFVLTAKSIARYNKISESPQFAEYYLLGTLLSTLLIVISYFIIF</sequence>
<evidence type="ECO:0008006" key="4">
    <source>
        <dbReference type="Google" id="ProtNLM"/>
    </source>
</evidence>
<keyword evidence="1" id="KW-0472">Membrane</keyword>
<proteinExistence type="predicted"/>
<organism evidence="2 3">
    <name type="scientific">Desemzia incerta</name>
    <dbReference type="NCBI Taxonomy" id="82801"/>
    <lineage>
        <taxon>Bacteria</taxon>
        <taxon>Bacillati</taxon>
        <taxon>Bacillota</taxon>
        <taxon>Bacilli</taxon>
        <taxon>Lactobacillales</taxon>
        <taxon>Carnobacteriaceae</taxon>
        <taxon>Desemzia</taxon>
    </lineage>
</organism>
<name>A0A1I5WNZ7_9LACT</name>
<feature type="transmembrane region" description="Helical" evidence="1">
    <location>
        <begin position="92"/>
        <end position="114"/>
    </location>
</feature>
<feature type="transmembrane region" description="Helical" evidence="1">
    <location>
        <begin position="191"/>
        <end position="209"/>
    </location>
</feature>
<evidence type="ECO:0000313" key="3">
    <source>
        <dbReference type="Proteomes" id="UP000199136"/>
    </source>
</evidence>
<dbReference type="AlphaFoldDB" id="A0A1I5WNZ7"/>
<accession>A0A1I5WNZ7</accession>
<dbReference type="STRING" id="82801.SAMN04488506_1004"/>
<reference evidence="2 3" key="1">
    <citation type="submission" date="2016-10" db="EMBL/GenBank/DDBJ databases">
        <authorList>
            <person name="de Groot N.N."/>
        </authorList>
    </citation>
    <scope>NUCLEOTIDE SEQUENCE [LARGE SCALE GENOMIC DNA]</scope>
    <source>
        <strain evidence="2 3">DSM 20581</strain>
    </source>
</reference>
<feature type="transmembrane region" description="Helical" evidence="1">
    <location>
        <begin position="137"/>
        <end position="158"/>
    </location>
</feature>
<protein>
    <recommendedName>
        <fullName evidence="4">DUF3307 domain-containing protein</fullName>
    </recommendedName>
</protein>
<keyword evidence="3" id="KW-1185">Reference proteome</keyword>
<feature type="transmembrane region" description="Helical" evidence="1">
    <location>
        <begin position="42"/>
        <end position="68"/>
    </location>
</feature>
<dbReference type="EMBL" id="FOXW01000003">
    <property type="protein sequence ID" value="SFQ21525.1"/>
    <property type="molecule type" value="Genomic_DNA"/>
</dbReference>